<organism evidence="1 2">
    <name type="scientific">Anabaena sphaerica FACHB-251</name>
    <dbReference type="NCBI Taxonomy" id="2692883"/>
    <lineage>
        <taxon>Bacteria</taxon>
        <taxon>Bacillati</taxon>
        <taxon>Cyanobacteriota</taxon>
        <taxon>Cyanophyceae</taxon>
        <taxon>Nostocales</taxon>
        <taxon>Nostocaceae</taxon>
        <taxon>Anabaena</taxon>
    </lineage>
</organism>
<dbReference type="RefSeq" id="WP_190557892.1">
    <property type="nucleotide sequence ID" value="NZ_JACJQU010000002.1"/>
</dbReference>
<protein>
    <submittedName>
        <fullName evidence="1">Uncharacterized protein</fullName>
    </submittedName>
</protein>
<keyword evidence="2" id="KW-1185">Reference proteome</keyword>
<dbReference type="Proteomes" id="UP000662185">
    <property type="component" value="Unassembled WGS sequence"/>
</dbReference>
<evidence type="ECO:0000313" key="2">
    <source>
        <dbReference type="Proteomes" id="UP000662185"/>
    </source>
</evidence>
<dbReference type="AlphaFoldDB" id="A0A927A127"/>
<proteinExistence type="predicted"/>
<evidence type="ECO:0000313" key="1">
    <source>
        <dbReference type="EMBL" id="MBD2292985.1"/>
    </source>
</evidence>
<gene>
    <name evidence="1" type="ORF">H6G06_05680</name>
</gene>
<name>A0A927A127_9NOST</name>
<accession>A0A927A127</accession>
<comment type="caution">
    <text evidence="1">The sequence shown here is derived from an EMBL/GenBank/DDBJ whole genome shotgun (WGS) entry which is preliminary data.</text>
</comment>
<dbReference type="EMBL" id="JACJQU010000002">
    <property type="protein sequence ID" value="MBD2292985.1"/>
    <property type="molecule type" value="Genomic_DNA"/>
</dbReference>
<reference evidence="2" key="1">
    <citation type="journal article" date="2020" name="ISME J.">
        <title>Comparative genomics reveals insights into cyanobacterial evolution and habitat adaptation.</title>
        <authorList>
            <person name="Chen M.Y."/>
            <person name="Teng W.K."/>
            <person name="Zhao L."/>
            <person name="Hu C.X."/>
            <person name="Zhou Y.K."/>
            <person name="Han B.P."/>
            <person name="Song L.R."/>
            <person name="Shu W.S."/>
        </authorList>
    </citation>
    <scope>NUCLEOTIDE SEQUENCE [LARGE SCALE GENOMIC DNA]</scope>
    <source>
        <strain evidence="2">FACHB-251</strain>
    </source>
</reference>
<sequence length="66" mass="7945">MNYSDNLQVNISSYSTLKQRDWEALKSLFDRDDSDEIEAEIKSKLVWLVPEPCWEDNPFEFLREFL</sequence>